<dbReference type="AlphaFoldDB" id="A0A7W3TMS4"/>
<proteinExistence type="predicted"/>
<evidence type="ECO:0000313" key="2">
    <source>
        <dbReference type="EMBL" id="MBB1061227.1"/>
    </source>
</evidence>
<organism evidence="2 3">
    <name type="scientific">Marilutibacter spongiae</name>
    <dbReference type="NCBI Taxonomy" id="2025720"/>
    <lineage>
        <taxon>Bacteria</taxon>
        <taxon>Pseudomonadati</taxon>
        <taxon>Pseudomonadota</taxon>
        <taxon>Gammaproteobacteria</taxon>
        <taxon>Lysobacterales</taxon>
        <taxon>Lysobacteraceae</taxon>
        <taxon>Marilutibacter</taxon>
    </lineage>
</organism>
<comment type="caution">
    <text evidence="2">The sequence shown here is derived from an EMBL/GenBank/DDBJ whole genome shotgun (WGS) entry which is preliminary data.</text>
</comment>
<sequence>MANTRKLLAAKQEHDRQPAPWQEIGEHHGHVDHAGYQSDAARSKAVDLHAAESRVQAIQGSISTHDRHAQGKRDNR</sequence>
<keyword evidence="3" id="KW-1185">Reference proteome</keyword>
<gene>
    <name evidence="2" type="ORF">H4F98_11675</name>
</gene>
<name>A0A7W3TMS4_9GAMM</name>
<dbReference type="Proteomes" id="UP000523196">
    <property type="component" value="Unassembled WGS sequence"/>
</dbReference>
<evidence type="ECO:0000313" key="3">
    <source>
        <dbReference type="Proteomes" id="UP000523196"/>
    </source>
</evidence>
<dbReference type="RefSeq" id="WP_182687854.1">
    <property type="nucleotide sequence ID" value="NZ_JACHTF010000012.1"/>
</dbReference>
<reference evidence="2 3" key="1">
    <citation type="submission" date="2020-08" db="EMBL/GenBank/DDBJ databases">
        <authorList>
            <person name="Xu S."/>
            <person name="Li A."/>
        </authorList>
    </citation>
    <scope>NUCLEOTIDE SEQUENCE [LARGE SCALE GENOMIC DNA]</scope>
    <source>
        <strain evidence="2 3">119BY6-57</strain>
    </source>
</reference>
<accession>A0A7W3TMS4</accession>
<feature type="region of interest" description="Disordered" evidence="1">
    <location>
        <begin position="56"/>
        <end position="76"/>
    </location>
</feature>
<evidence type="ECO:0000256" key="1">
    <source>
        <dbReference type="SAM" id="MobiDB-lite"/>
    </source>
</evidence>
<feature type="compositionally biased region" description="Basic and acidic residues" evidence="1">
    <location>
        <begin position="64"/>
        <end position="76"/>
    </location>
</feature>
<dbReference type="EMBL" id="JACHTF010000012">
    <property type="protein sequence ID" value="MBB1061227.1"/>
    <property type="molecule type" value="Genomic_DNA"/>
</dbReference>
<protein>
    <submittedName>
        <fullName evidence="2">Uncharacterized protein</fullName>
    </submittedName>
</protein>